<dbReference type="EMBL" id="CP040324">
    <property type="protein sequence ID" value="QHB26733.1"/>
    <property type="molecule type" value="Genomic_DNA"/>
</dbReference>
<name>A0AAE6R9F5_9PSED</name>
<evidence type="ECO:0000313" key="2">
    <source>
        <dbReference type="EMBL" id="QHB26733.1"/>
    </source>
</evidence>
<dbReference type="RefSeq" id="WP_089230262.1">
    <property type="nucleotide sequence ID" value="NZ_CP040324.1"/>
</dbReference>
<accession>A0AAE6R9F5</accession>
<gene>
    <name evidence="2" type="ORF">TCK1_1387</name>
</gene>
<keyword evidence="1" id="KW-0472">Membrane</keyword>
<evidence type="ECO:0000256" key="1">
    <source>
        <dbReference type="SAM" id="Phobius"/>
    </source>
</evidence>
<protein>
    <submittedName>
        <fullName evidence="2">Citrate transporter</fullName>
    </submittedName>
</protein>
<sequence>MSQLSAELNQSIRWAFSLGKKLLRAAPAHTISVQIIFILSQVLLLLAFFLPLKAIIIVSSGSIPSYFPGIIKAYSHNTVVIWLSASALIFFTSHLVFELFASKVTANGARLLISKAKKIALFDNQDSIAINAYSRFTRGLADLLFFIIAGIALCIFYPLIFILIAACSVFFSAAISILCGYSKRLQKIVKTHYQEILNSASGFIFLVTFFGVIADFLYFTPPPAFTALISLLLVRQSLQRLVGFCVKLILLRQQHYQVSALFFHDRPLLVAPSQKPENIHALLSNEQRNLWIPEILKPLFQNEFSIESVKSFQLGSPDIYCYEAHCTSNGIKQNFIIKLYDTLREYPASQERSLLTEFPEILSPKLLRSGQVRSCTYHILESSNEQKMSGREYYNRSLKFHAALMSLTPPNIFQKKFERSKSYLESRLSSEMLRELTFHAVSDEEQQNVNSLLESFDTIKQWLRQSPRQLISFDVTPDTLLIDDNDKLSCVHWGNWHLEPLGANWPVGEHQKLGEALEQAAITRAGSSFSLEAAKLASFMYLFERFMNKRDYQSALNLIPEIILCTKTAEGVNGTY</sequence>
<keyword evidence="1" id="KW-0812">Transmembrane</keyword>
<organism evidence="2 3">
    <name type="scientific">Pseudomonas monteilii</name>
    <dbReference type="NCBI Taxonomy" id="76759"/>
    <lineage>
        <taxon>Bacteria</taxon>
        <taxon>Pseudomonadati</taxon>
        <taxon>Pseudomonadota</taxon>
        <taxon>Gammaproteobacteria</taxon>
        <taxon>Pseudomonadales</taxon>
        <taxon>Pseudomonadaceae</taxon>
        <taxon>Pseudomonas</taxon>
    </lineage>
</organism>
<dbReference type="Proteomes" id="UP000464593">
    <property type="component" value="Chromosome"/>
</dbReference>
<dbReference type="AlphaFoldDB" id="A0AAE6R9F5"/>
<proteinExistence type="predicted"/>
<feature type="transmembrane region" description="Helical" evidence="1">
    <location>
        <begin position="31"/>
        <end position="58"/>
    </location>
</feature>
<feature type="transmembrane region" description="Helical" evidence="1">
    <location>
        <begin position="196"/>
        <end position="219"/>
    </location>
</feature>
<reference evidence="2 3" key="1">
    <citation type="submission" date="2019-05" db="EMBL/GenBank/DDBJ databases">
        <title>Complete genome sequence of Pseudomonas Pseudomonas resinovorans.</title>
        <authorList>
            <person name="Chen H.-P."/>
        </authorList>
    </citation>
    <scope>NUCLEOTIDE SEQUENCE [LARGE SCALE GENOMIC DNA]</scope>
    <source>
        <strain evidence="2 3">TCU-CK1</strain>
    </source>
</reference>
<keyword evidence="1" id="KW-1133">Transmembrane helix</keyword>
<feature type="transmembrane region" description="Helical" evidence="1">
    <location>
        <begin position="79"/>
        <end position="97"/>
    </location>
</feature>
<feature type="transmembrane region" description="Helical" evidence="1">
    <location>
        <begin position="143"/>
        <end position="175"/>
    </location>
</feature>
<evidence type="ECO:0000313" key="3">
    <source>
        <dbReference type="Proteomes" id="UP000464593"/>
    </source>
</evidence>